<dbReference type="AlphaFoldDB" id="A0A9D4R9H1"/>
<reference evidence="1" key="2">
    <citation type="submission" date="2020-11" db="EMBL/GenBank/DDBJ databases">
        <authorList>
            <person name="McCartney M.A."/>
            <person name="Auch B."/>
            <person name="Kono T."/>
            <person name="Mallez S."/>
            <person name="Becker A."/>
            <person name="Gohl D.M."/>
            <person name="Silverstein K.A.T."/>
            <person name="Koren S."/>
            <person name="Bechman K.B."/>
            <person name="Herman A."/>
            <person name="Abrahante J.E."/>
            <person name="Garbe J."/>
        </authorList>
    </citation>
    <scope>NUCLEOTIDE SEQUENCE</scope>
    <source>
        <strain evidence="1">Duluth1</strain>
        <tissue evidence="1">Whole animal</tissue>
    </source>
</reference>
<dbReference type="EMBL" id="JAIWYP010000002">
    <property type="protein sequence ID" value="KAH3860069.1"/>
    <property type="molecule type" value="Genomic_DNA"/>
</dbReference>
<reference evidence="1" key="1">
    <citation type="journal article" date="2019" name="bioRxiv">
        <title>The Genome of the Zebra Mussel, Dreissena polymorpha: A Resource for Invasive Species Research.</title>
        <authorList>
            <person name="McCartney M.A."/>
            <person name="Auch B."/>
            <person name="Kono T."/>
            <person name="Mallez S."/>
            <person name="Zhang Y."/>
            <person name="Obille A."/>
            <person name="Becker A."/>
            <person name="Abrahante J.E."/>
            <person name="Garbe J."/>
            <person name="Badalamenti J.P."/>
            <person name="Herman A."/>
            <person name="Mangelson H."/>
            <person name="Liachko I."/>
            <person name="Sullivan S."/>
            <person name="Sone E.D."/>
            <person name="Koren S."/>
            <person name="Silverstein K.A.T."/>
            <person name="Beckman K.B."/>
            <person name="Gohl D.M."/>
        </authorList>
    </citation>
    <scope>NUCLEOTIDE SEQUENCE</scope>
    <source>
        <strain evidence="1">Duluth1</strain>
        <tissue evidence="1">Whole animal</tissue>
    </source>
</reference>
<evidence type="ECO:0000313" key="1">
    <source>
        <dbReference type="EMBL" id="KAH3860069.1"/>
    </source>
</evidence>
<sequence>MYPTTITHITFIYSQLGVSPKRLNDYVLPTGSVGSVAVGGKSGAGLLCVGAVFAETGMEVFFVHQDNFTLPPTFERQTVR</sequence>
<organism evidence="1 2">
    <name type="scientific">Dreissena polymorpha</name>
    <name type="common">Zebra mussel</name>
    <name type="synonym">Mytilus polymorpha</name>
    <dbReference type="NCBI Taxonomy" id="45954"/>
    <lineage>
        <taxon>Eukaryota</taxon>
        <taxon>Metazoa</taxon>
        <taxon>Spiralia</taxon>
        <taxon>Lophotrochozoa</taxon>
        <taxon>Mollusca</taxon>
        <taxon>Bivalvia</taxon>
        <taxon>Autobranchia</taxon>
        <taxon>Heteroconchia</taxon>
        <taxon>Euheterodonta</taxon>
        <taxon>Imparidentia</taxon>
        <taxon>Neoheterodontei</taxon>
        <taxon>Myida</taxon>
        <taxon>Dreissenoidea</taxon>
        <taxon>Dreissenidae</taxon>
        <taxon>Dreissena</taxon>
    </lineage>
</organism>
<name>A0A9D4R9H1_DREPO</name>
<gene>
    <name evidence="1" type="ORF">DPMN_022962</name>
</gene>
<comment type="caution">
    <text evidence="1">The sequence shown here is derived from an EMBL/GenBank/DDBJ whole genome shotgun (WGS) entry which is preliminary data.</text>
</comment>
<keyword evidence="2" id="KW-1185">Reference proteome</keyword>
<protein>
    <submittedName>
        <fullName evidence="1">Uncharacterized protein</fullName>
    </submittedName>
</protein>
<dbReference type="Proteomes" id="UP000828390">
    <property type="component" value="Unassembled WGS sequence"/>
</dbReference>
<accession>A0A9D4R9H1</accession>
<evidence type="ECO:0000313" key="2">
    <source>
        <dbReference type="Proteomes" id="UP000828390"/>
    </source>
</evidence>
<proteinExistence type="predicted"/>